<organism evidence="6">
    <name type="scientific">hydrothermal vent metagenome</name>
    <dbReference type="NCBI Taxonomy" id="652676"/>
    <lineage>
        <taxon>unclassified sequences</taxon>
        <taxon>metagenomes</taxon>
        <taxon>ecological metagenomes</taxon>
    </lineage>
</organism>
<reference evidence="6" key="1">
    <citation type="submission" date="2018-06" db="EMBL/GenBank/DDBJ databases">
        <authorList>
            <person name="Zhirakovskaya E."/>
        </authorList>
    </citation>
    <scope>NUCLEOTIDE SEQUENCE</scope>
</reference>
<keyword evidence="1" id="KW-0547">Nucleotide-binding</keyword>
<dbReference type="InterPro" id="IPR027417">
    <property type="entry name" value="P-loop_NTPase"/>
</dbReference>
<dbReference type="InterPro" id="IPR053930">
    <property type="entry name" value="RapZ-like_N"/>
</dbReference>
<proteinExistence type="inferred from homology"/>
<dbReference type="PANTHER" id="PTHR30448">
    <property type="entry name" value="RNASE ADAPTER PROTEIN RAPZ"/>
    <property type="match status" value="1"/>
</dbReference>
<protein>
    <submittedName>
        <fullName evidence="6">RNase adapter protein RapZ</fullName>
    </submittedName>
</protein>
<dbReference type="NCBIfam" id="NF003828">
    <property type="entry name" value="PRK05416.1"/>
    <property type="match status" value="1"/>
</dbReference>
<dbReference type="HAMAP" id="MF_00636">
    <property type="entry name" value="RapZ_like"/>
    <property type="match status" value="1"/>
</dbReference>
<dbReference type="PANTHER" id="PTHR30448:SF0">
    <property type="entry name" value="RNASE ADAPTER PROTEIN RAPZ"/>
    <property type="match status" value="1"/>
</dbReference>
<accession>A0A3B0V8S8</accession>
<dbReference type="GO" id="GO:0005525">
    <property type="term" value="F:GTP binding"/>
    <property type="evidence" value="ECO:0007669"/>
    <property type="project" value="UniProtKB-KW"/>
</dbReference>
<feature type="domain" description="RapZ-like N-terminal" evidence="4">
    <location>
        <begin position="7"/>
        <end position="158"/>
    </location>
</feature>
<sequence length="284" mass="32095">MPETPPQLILLTGLSGAGKSTASHALEDAGFFCIDNFPALLLPDLVSKIIQPGKRRLALVMDTRDDEFYNNYPRVISELRETVPDLRVIYLEAAADILLRRFSAMRRLHPTASESVRDGIVLEKRRFTTLRELADIIIDTSSLTPHQLRAVLLKEYETARETGLKVNLLSFGFKHGLPPEADLVFDVRFLANPYFVPELKEMSGQEQPVADYVLQTPEADEFLARLLPLFDFLVPSYAREGKTYLTIAIGCTGGRHRSVAVAEYLAHHLDIRTLTIRHRDLLKR</sequence>
<feature type="domain" description="RapZ C-terminal" evidence="5">
    <location>
        <begin position="164"/>
        <end position="281"/>
    </location>
</feature>
<keyword evidence="3" id="KW-0342">GTP-binding</keyword>
<dbReference type="Gene3D" id="3.40.50.300">
    <property type="entry name" value="P-loop containing nucleotide triphosphate hydrolases"/>
    <property type="match status" value="1"/>
</dbReference>
<dbReference type="InterPro" id="IPR053931">
    <property type="entry name" value="RapZ_C"/>
</dbReference>
<name>A0A3B0V8S8_9ZZZZ</name>
<evidence type="ECO:0000259" key="4">
    <source>
        <dbReference type="Pfam" id="PF03668"/>
    </source>
</evidence>
<evidence type="ECO:0000313" key="6">
    <source>
        <dbReference type="EMBL" id="VAW33279.1"/>
    </source>
</evidence>
<dbReference type="Pfam" id="PF03668">
    <property type="entry name" value="RapZ-like_N"/>
    <property type="match status" value="1"/>
</dbReference>
<dbReference type="PIRSF" id="PIRSF005052">
    <property type="entry name" value="P-loopkin"/>
    <property type="match status" value="1"/>
</dbReference>
<dbReference type="GO" id="GO:0005524">
    <property type="term" value="F:ATP binding"/>
    <property type="evidence" value="ECO:0007669"/>
    <property type="project" value="UniProtKB-KW"/>
</dbReference>
<keyword evidence="2" id="KW-0067">ATP-binding</keyword>
<dbReference type="AlphaFoldDB" id="A0A3B0V8S8"/>
<evidence type="ECO:0000259" key="5">
    <source>
        <dbReference type="Pfam" id="PF22740"/>
    </source>
</evidence>
<dbReference type="SUPFAM" id="SSF52540">
    <property type="entry name" value="P-loop containing nucleoside triphosphate hydrolases"/>
    <property type="match status" value="1"/>
</dbReference>
<evidence type="ECO:0000256" key="3">
    <source>
        <dbReference type="ARBA" id="ARBA00023134"/>
    </source>
</evidence>
<evidence type="ECO:0000256" key="2">
    <source>
        <dbReference type="ARBA" id="ARBA00022840"/>
    </source>
</evidence>
<dbReference type="EMBL" id="UOEX01000027">
    <property type="protein sequence ID" value="VAW33279.1"/>
    <property type="molecule type" value="Genomic_DNA"/>
</dbReference>
<dbReference type="InterPro" id="IPR005337">
    <property type="entry name" value="RapZ-like"/>
</dbReference>
<dbReference type="Pfam" id="PF22740">
    <property type="entry name" value="PapZ_C"/>
    <property type="match status" value="1"/>
</dbReference>
<gene>
    <name evidence="6" type="ORF">MNBD_DELTA03-957</name>
</gene>
<evidence type="ECO:0000256" key="1">
    <source>
        <dbReference type="ARBA" id="ARBA00022741"/>
    </source>
</evidence>